<evidence type="ECO:0000259" key="4">
    <source>
        <dbReference type="PROSITE" id="PS50026"/>
    </source>
</evidence>
<dbReference type="Proteomes" id="UP001347796">
    <property type="component" value="Unassembled WGS sequence"/>
</dbReference>
<name>A0AAN8J570_PATCE</name>
<dbReference type="InterPro" id="IPR000742">
    <property type="entry name" value="EGF"/>
</dbReference>
<evidence type="ECO:0000313" key="5">
    <source>
        <dbReference type="EMBL" id="KAK6170086.1"/>
    </source>
</evidence>
<sequence>MFALNCFLVLWSIITLASAQLVPSGGFQSIQADLEKGGRAVCQYCYGCMFAGLCEDTCRTTNNPLCQLCNYKQHCETTCATLCTRPDPCENNPCAEDRKCQELTNGGTAYRCICPPGNICQRRRRTETSNPGESILTRFITDLPTTTGSNVEETTTKVQDTTTGADTTRIISTRPTTRPTAKPTTRLITNTTTVKPTTRRQVITRRTTSVSAPTTTNPFRARTAPTRRVPQSSQITNRPTKVTDVTSRAYSTTGISG</sequence>
<protein>
    <recommendedName>
        <fullName evidence="4">EGF-like domain-containing protein</fullName>
    </recommendedName>
</protein>
<feature type="domain" description="EGF-like" evidence="4">
    <location>
        <begin position="85"/>
        <end position="121"/>
    </location>
</feature>
<feature type="compositionally biased region" description="Polar residues" evidence="2">
    <location>
        <begin position="209"/>
        <end position="218"/>
    </location>
</feature>
<proteinExistence type="predicted"/>
<feature type="compositionally biased region" description="Polar residues" evidence="2">
    <location>
        <begin position="229"/>
        <end position="257"/>
    </location>
</feature>
<keyword evidence="3" id="KW-0732">Signal</keyword>
<accession>A0AAN8J570</accession>
<dbReference type="AlphaFoldDB" id="A0AAN8J570"/>
<feature type="signal peptide" evidence="3">
    <location>
        <begin position="1"/>
        <end position="19"/>
    </location>
</feature>
<feature type="region of interest" description="Disordered" evidence="2">
    <location>
        <begin position="205"/>
        <end position="257"/>
    </location>
</feature>
<evidence type="ECO:0000256" key="2">
    <source>
        <dbReference type="SAM" id="MobiDB-lite"/>
    </source>
</evidence>
<evidence type="ECO:0000313" key="6">
    <source>
        <dbReference type="Proteomes" id="UP001347796"/>
    </source>
</evidence>
<keyword evidence="1" id="KW-0245">EGF-like domain</keyword>
<evidence type="ECO:0000256" key="3">
    <source>
        <dbReference type="SAM" id="SignalP"/>
    </source>
</evidence>
<comment type="caution">
    <text evidence="5">The sequence shown here is derived from an EMBL/GenBank/DDBJ whole genome shotgun (WGS) entry which is preliminary data.</text>
</comment>
<gene>
    <name evidence="5" type="ORF">SNE40_018564</name>
</gene>
<keyword evidence="6" id="KW-1185">Reference proteome</keyword>
<comment type="caution">
    <text evidence="1">Lacks conserved residue(s) required for the propagation of feature annotation.</text>
</comment>
<dbReference type="Gene3D" id="2.10.25.10">
    <property type="entry name" value="Laminin"/>
    <property type="match status" value="1"/>
</dbReference>
<dbReference type="PROSITE" id="PS50026">
    <property type="entry name" value="EGF_3"/>
    <property type="match status" value="1"/>
</dbReference>
<feature type="chain" id="PRO_5043029518" description="EGF-like domain-containing protein" evidence="3">
    <location>
        <begin position="20"/>
        <end position="257"/>
    </location>
</feature>
<dbReference type="EMBL" id="JAZGQO010000014">
    <property type="protein sequence ID" value="KAK6170086.1"/>
    <property type="molecule type" value="Genomic_DNA"/>
</dbReference>
<evidence type="ECO:0000256" key="1">
    <source>
        <dbReference type="PROSITE-ProRule" id="PRU00076"/>
    </source>
</evidence>
<organism evidence="5 6">
    <name type="scientific">Patella caerulea</name>
    <name type="common">Rayed Mediterranean limpet</name>
    <dbReference type="NCBI Taxonomy" id="87958"/>
    <lineage>
        <taxon>Eukaryota</taxon>
        <taxon>Metazoa</taxon>
        <taxon>Spiralia</taxon>
        <taxon>Lophotrochozoa</taxon>
        <taxon>Mollusca</taxon>
        <taxon>Gastropoda</taxon>
        <taxon>Patellogastropoda</taxon>
        <taxon>Patelloidea</taxon>
        <taxon>Patellidae</taxon>
        <taxon>Patella</taxon>
    </lineage>
</organism>
<reference evidence="5 6" key="1">
    <citation type="submission" date="2024-01" db="EMBL/GenBank/DDBJ databases">
        <title>The genome of the rayed Mediterranean limpet Patella caerulea (Linnaeus, 1758).</title>
        <authorList>
            <person name="Anh-Thu Weber A."/>
            <person name="Halstead-Nussloch G."/>
        </authorList>
    </citation>
    <scope>NUCLEOTIDE SEQUENCE [LARGE SCALE GENOMIC DNA]</scope>
    <source>
        <strain evidence="5">AATW-2023a</strain>
        <tissue evidence="5">Whole specimen</tissue>
    </source>
</reference>